<evidence type="ECO:0000256" key="1">
    <source>
        <dbReference type="ARBA" id="ARBA00023125"/>
    </source>
</evidence>
<keyword evidence="4" id="KW-1185">Reference proteome</keyword>
<reference evidence="3 4" key="2">
    <citation type="journal article" date="2015" name="Antonie Van Leeuwenhoek">
        <title>Thioclava indica sp. nov., isolated from surface seawater of the Indian Ocean.</title>
        <authorList>
            <person name="Liu Y."/>
            <person name="Lai Q."/>
            <person name="Du J."/>
            <person name="Xu H."/>
            <person name="Jiang L."/>
            <person name="Shao Z."/>
        </authorList>
    </citation>
    <scope>NUCLEOTIDE SEQUENCE [LARGE SCALE GENOMIC DNA]</scope>
    <source>
        <strain evidence="3 4">13D2W-2</strain>
    </source>
</reference>
<dbReference type="InterPro" id="IPR011051">
    <property type="entry name" value="RmlC_Cupin_sf"/>
</dbReference>
<dbReference type="GO" id="GO:0003700">
    <property type="term" value="F:DNA-binding transcription factor activity"/>
    <property type="evidence" value="ECO:0007669"/>
    <property type="project" value="TreeGrafter"/>
</dbReference>
<dbReference type="InterPro" id="IPR050807">
    <property type="entry name" value="TransReg_Diox_bact_type"/>
</dbReference>
<dbReference type="Proteomes" id="UP000028607">
    <property type="component" value="Unassembled WGS sequence"/>
</dbReference>
<dbReference type="PATRIC" id="fig|1317124.6.peg.637"/>
<organism evidence="3 4">
    <name type="scientific">Thioclava atlantica</name>
    <dbReference type="NCBI Taxonomy" id="1317124"/>
    <lineage>
        <taxon>Bacteria</taxon>
        <taxon>Pseudomonadati</taxon>
        <taxon>Pseudomonadota</taxon>
        <taxon>Alphaproteobacteria</taxon>
        <taxon>Rhodobacterales</taxon>
        <taxon>Paracoccaceae</taxon>
        <taxon>Thioclava</taxon>
    </lineage>
</organism>
<dbReference type="GO" id="GO:0005829">
    <property type="term" value="C:cytosol"/>
    <property type="evidence" value="ECO:0007669"/>
    <property type="project" value="TreeGrafter"/>
</dbReference>
<feature type="domain" description="HTH cro/C1-type" evidence="2">
    <location>
        <begin position="18"/>
        <end position="72"/>
    </location>
</feature>
<evidence type="ECO:0000313" key="3">
    <source>
        <dbReference type="EMBL" id="KFE36277.1"/>
    </source>
</evidence>
<dbReference type="CDD" id="cd00093">
    <property type="entry name" value="HTH_XRE"/>
    <property type="match status" value="1"/>
</dbReference>
<accession>A0A085TZY0</accession>
<dbReference type="PANTHER" id="PTHR46797">
    <property type="entry name" value="HTH-TYPE TRANSCRIPTIONAL REGULATOR"/>
    <property type="match status" value="1"/>
</dbReference>
<sequence>MNKETVKLSPINDLGARLRAERQRQGLTLRALADTAGCSLSMLSKIENEQASPSLKSLHQITSALGTSIVRLFSEAGGEGVSLYRSGERPSVMVRRRSDQPAIFIERLSPTYPGTMLDANIHTLEPGADSGGDIHHEGEEIGYVIEGSAELCVDGELISLAQGDSFYFSSELPHSYRNTFDGTTRILWVNTPPTF</sequence>
<comment type="caution">
    <text evidence="3">The sequence shown here is derived from an EMBL/GenBank/DDBJ whole genome shotgun (WGS) entry which is preliminary data.</text>
</comment>
<dbReference type="InterPro" id="IPR013096">
    <property type="entry name" value="Cupin_2"/>
</dbReference>
<dbReference type="OrthoDB" id="9814751at2"/>
<dbReference type="eggNOG" id="COG1396">
    <property type="taxonomic scope" value="Bacteria"/>
</dbReference>
<name>A0A085TZY0_9RHOB</name>
<dbReference type="AlphaFoldDB" id="A0A085TZY0"/>
<reference evidence="4" key="1">
    <citation type="submission" date="2013-04" db="EMBL/GenBank/DDBJ databases">
        <title>Thioclava sp. 13D2W-2 Genome Sequencing.</title>
        <authorList>
            <person name="Lai Q."/>
            <person name="Li G."/>
            <person name="Shao Z."/>
        </authorList>
    </citation>
    <scope>NUCLEOTIDE SEQUENCE [LARGE SCALE GENOMIC DNA]</scope>
    <source>
        <strain evidence="4">13D2W-2</strain>
    </source>
</reference>
<proteinExistence type="predicted"/>
<dbReference type="CDD" id="cd02209">
    <property type="entry name" value="cupin_XRE_C"/>
    <property type="match status" value="1"/>
</dbReference>
<dbReference type="SMART" id="SM00530">
    <property type="entry name" value="HTH_XRE"/>
    <property type="match status" value="1"/>
</dbReference>
<dbReference type="InterPro" id="IPR001387">
    <property type="entry name" value="Cro/C1-type_HTH"/>
</dbReference>
<dbReference type="RefSeq" id="WP_038143765.1">
    <property type="nucleotide sequence ID" value="NZ_AQRC01000002.1"/>
</dbReference>
<dbReference type="Pfam" id="PF01381">
    <property type="entry name" value="HTH_3"/>
    <property type="match status" value="1"/>
</dbReference>
<dbReference type="SUPFAM" id="SSF51182">
    <property type="entry name" value="RmlC-like cupins"/>
    <property type="match status" value="1"/>
</dbReference>
<dbReference type="Gene3D" id="2.60.120.10">
    <property type="entry name" value="Jelly Rolls"/>
    <property type="match status" value="1"/>
</dbReference>
<dbReference type="InterPro" id="IPR010982">
    <property type="entry name" value="Lambda_DNA-bd_dom_sf"/>
</dbReference>
<dbReference type="EMBL" id="AQRC01000002">
    <property type="protein sequence ID" value="KFE36277.1"/>
    <property type="molecule type" value="Genomic_DNA"/>
</dbReference>
<dbReference type="PANTHER" id="PTHR46797:SF2">
    <property type="entry name" value="TRANSCRIPTIONAL REGULATOR"/>
    <property type="match status" value="1"/>
</dbReference>
<dbReference type="PROSITE" id="PS50943">
    <property type="entry name" value="HTH_CROC1"/>
    <property type="match status" value="1"/>
</dbReference>
<dbReference type="SUPFAM" id="SSF47413">
    <property type="entry name" value="lambda repressor-like DNA-binding domains"/>
    <property type="match status" value="1"/>
</dbReference>
<keyword evidence="1" id="KW-0238">DNA-binding</keyword>
<dbReference type="STRING" id="1317124.DW2_03174"/>
<evidence type="ECO:0000313" key="4">
    <source>
        <dbReference type="Proteomes" id="UP000028607"/>
    </source>
</evidence>
<gene>
    <name evidence="3" type="ORF">DW2_03174</name>
</gene>
<dbReference type="InterPro" id="IPR014710">
    <property type="entry name" value="RmlC-like_jellyroll"/>
</dbReference>
<protein>
    <submittedName>
        <fullName evidence="3">XRE family transcriptional regulator</fullName>
    </submittedName>
</protein>
<dbReference type="GO" id="GO:0003677">
    <property type="term" value="F:DNA binding"/>
    <property type="evidence" value="ECO:0007669"/>
    <property type="project" value="UniProtKB-KW"/>
</dbReference>
<evidence type="ECO:0000259" key="2">
    <source>
        <dbReference type="PROSITE" id="PS50943"/>
    </source>
</evidence>
<dbReference type="eggNOG" id="COG0662">
    <property type="taxonomic scope" value="Bacteria"/>
</dbReference>
<dbReference type="Gene3D" id="1.10.260.40">
    <property type="entry name" value="lambda repressor-like DNA-binding domains"/>
    <property type="match status" value="1"/>
</dbReference>
<dbReference type="Pfam" id="PF07883">
    <property type="entry name" value="Cupin_2"/>
    <property type="match status" value="1"/>
</dbReference>